<dbReference type="PANTHER" id="PTHR42208:SF1">
    <property type="entry name" value="HEAVY METAL TRANSPORTER"/>
    <property type="match status" value="1"/>
</dbReference>
<dbReference type="InterPro" id="IPR017969">
    <property type="entry name" value="Heavy-metal-associated_CS"/>
</dbReference>
<evidence type="ECO:0000313" key="5">
    <source>
        <dbReference type="Proteomes" id="UP000014155"/>
    </source>
</evidence>
<proteinExistence type="predicted"/>
<dbReference type="InterPro" id="IPR008972">
    <property type="entry name" value="Cupredoxin"/>
</dbReference>
<keyword evidence="1" id="KW-0479">Metal-binding</keyword>
<dbReference type="PATRIC" id="fig|1195236.3.peg.636"/>
<dbReference type="PROSITE" id="PS50846">
    <property type="entry name" value="HMA_2"/>
    <property type="match status" value="1"/>
</dbReference>
<dbReference type="AlphaFoldDB" id="S0FN60"/>
<evidence type="ECO:0000313" key="4">
    <source>
        <dbReference type="EMBL" id="EMS73680.1"/>
    </source>
</evidence>
<feature type="transmembrane region" description="Helical" evidence="2">
    <location>
        <begin position="134"/>
        <end position="163"/>
    </location>
</feature>
<dbReference type="Pfam" id="PF00403">
    <property type="entry name" value="HMA"/>
    <property type="match status" value="1"/>
</dbReference>
<feature type="domain" description="HMA" evidence="3">
    <location>
        <begin position="6"/>
        <end position="72"/>
    </location>
</feature>
<dbReference type="STRING" id="1195236.CTER_0329"/>
<gene>
    <name evidence="4" type="ORF">CTER_0329</name>
</gene>
<evidence type="ECO:0000256" key="2">
    <source>
        <dbReference type="SAM" id="Phobius"/>
    </source>
</evidence>
<dbReference type="Gene3D" id="2.60.40.420">
    <property type="entry name" value="Cupredoxins - blue copper proteins"/>
    <property type="match status" value="2"/>
</dbReference>
<feature type="transmembrane region" description="Helical" evidence="2">
    <location>
        <begin position="96"/>
        <end position="114"/>
    </location>
</feature>
<protein>
    <recommendedName>
        <fullName evidence="3">HMA domain-containing protein</fullName>
    </recommendedName>
</protein>
<dbReference type="SUPFAM" id="SSF49503">
    <property type="entry name" value="Cupredoxins"/>
    <property type="match status" value="1"/>
</dbReference>
<dbReference type="GO" id="GO:0046872">
    <property type="term" value="F:metal ion binding"/>
    <property type="evidence" value="ECO:0007669"/>
    <property type="project" value="UniProtKB-KW"/>
</dbReference>
<name>S0FN60_RUMCE</name>
<feature type="transmembrane region" description="Helical" evidence="2">
    <location>
        <begin position="210"/>
        <end position="233"/>
    </location>
</feature>
<keyword evidence="2" id="KW-1133">Transmembrane helix</keyword>
<dbReference type="Gene3D" id="3.30.70.100">
    <property type="match status" value="1"/>
</dbReference>
<organism evidence="4 5">
    <name type="scientific">Ruminiclostridium cellobioparum subsp. termitidis CT1112</name>
    <dbReference type="NCBI Taxonomy" id="1195236"/>
    <lineage>
        <taxon>Bacteria</taxon>
        <taxon>Bacillati</taxon>
        <taxon>Bacillota</taxon>
        <taxon>Clostridia</taxon>
        <taxon>Eubacteriales</taxon>
        <taxon>Oscillospiraceae</taxon>
        <taxon>Ruminiclostridium</taxon>
    </lineage>
</organism>
<dbReference type="eggNOG" id="COG2608">
    <property type="taxonomic scope" value="Bacteria"/>
</dbReference>
<sequence>MEQKTMRKILQVGGMTCTGCETRIENTLKKLDGIVDVKAIYSSSNVYVTYDLNITNLNKIIEAVEKLDYSVKNKPEDITINTAGAKVPGKNTDKTGIGQMAGIVVIIFALYMLVKNTVGFNFIPQVDQSMGYGILFFIGLLTSLHCVAMCGGINLSVCVQYKASGGDSKYAKLKPSLLYNAGRVISYTLVGGIVGGLGSVISFSGTAKGIVAILSGVFMVIMGLNMLNIFPALRKLNPRMPKIFAKKVHENSGSRGPLVVGLLNGLMPCGPLQAMQIYALGTGSIMAGALSMFLFSLGTVPLMFGFGAVSSFLSGKFTHRMMKVSAALVLILGIVMLNRGLALSGFNTNIVFGATPATGGIAKLEGDVQIVNTQLESGRYAPIIVQKGIPVKWTISAAQSELNGCNNSINIPEYGIENKKLVAGENVIEFTPDKEGTFVYTCWMGMITSNIKVVSDISGADASDIAAGDNSLGALGGGGCCAAGSKATKFAGGKIPTDDIQLAKITDNRQEVTVTVNDYGYSPAVVILQKGVPAKIKFKTEQLNSCNNVVVFPEYQGQLDLQNQKETPLLTPEQDFTFQCWMGMLHGYVKVVDDINNVDLEEVKGEVENYTPPAGAGGCCG</sequence>
<dbReference type="PANTHER" id="PTHR42208">
    <property type="entry name" value="HEAVY METAL TRANSPORTER-RELATED"/>
    <property type="match status" value="1"/>
</dbReference>
<keyword evidence="5" id="KW-1185">Reference proteome</keyword>
<dbReference type="eggNOG" id="COG2836">
    <property type="taxonomic scope" value="Bacteria"/>
</dbReference>
<dbReference type="InterPro" id="IPR039447">
    <property type="entry name" value="UreH-like_TM_dom"/>
</dbReference>
<dbReference type="PROSITE" id="PS01047">
    <property type="entry name" value="HMA_1"/>
    <property type="match status" value="1"/>
</dbReference>
<dbReference type="RefSeq" id="WP_004623680.1">
    <property type="nucleotide sequence ID" value="NZ_AORV01000016.1"/>
</dbReference>
<dbReference type="Proteomes" id="UP000014155">
    <property type="component" value="Unassembled WGS sequence"/>
</dbReference>
<evidence type="ECO:0000256" key="1">
    <source>
        <dbReference type="ARBA" id="ARBA00022723"/>
    </source>
</evidence>
<feature type="transmembrane region" description="Helical" evidence="2">
    <location>
        <begin position="325"/>
        <end position="346"/>
    </location>
</feature>
<evidence type="ECO:0000259" key="3">
    <source>
        <dbReference type="PROSITE" id="PS50846"/>
    </source>
</evidence>
<dbReference type="InterPro" id="IPR006121">
    <property type="entry name" value="HMA_dom"/>
</dbReference>
<feature type="transmembrane region" description="Helical" evidence="2">
    <location>
        <begin position="184"/>
        <end position="204"/>
    </location>
</feature>
<comment type="caution">
    <text evidence="4">The sequence shown here is derived from an EMBL/GenBank/DDBJ whole genome shotgun (WGS) entry which is preliminary data.</text>
</comment>
<dbReference type="InterPro" id="IPR036163">
    <property type="entry name" value="HMA_dom_sf"/>
</dbReference>
<feature type="transmembrane region" description="Helical" evidence="2">
    <location>
        <begin position="285"/>
        <end position="313"/>
    </location>
</feature>
<dbReference type="CDD" id="cd00371">
    <property type="entry name" value="HMA"/>
    <property type="match status" value="1"/>
</dbReference>
<feature type="transmembrane region" description="Helical" evidence="2">
    <location>
        <begin position="254"/>
        <end position="279"/>
    </location>
</feature>
<dbReference type="SUPFAM" id="SSF55008">
    <property type="entry name" value="HMA, heavy metal-associated domain"/>
    <property type="match status" value="1"/>
</dbReference>
<keyword evidence="2" id="KW-0472">Membrane</keyword>
<accession>S0FN60</accession>
<dbReference type="eggNOG" id="COG4633">
    <property type="taxonomic scope" value="Bacteria"/>
</dbReference>
<dbReference type="Pfam" id="PF13386">
    <property type="entry name" value="DsbD_2"/>
    <property type="match status" value="1"/>
</dbReference>
<keyword evidence="2" id="KW-0812">Transmembrane</keyword>
<dbReference type="EMBL" id="AORV01000016">
    <property type="protein sequence ID" value="EMS73680.1"/>
    <property type="molecule type" value="Genomic_DNA"/>
</dbReference>
<reference evidence="4 5" key="1">
    <citation type="journal article" date="2013" name="Genome Announc.">
        <title>Draft Genome Sequence of the Cellulolytic, Mesophilic, Anaerobic Bacterium Clostridium termitidis Strain CT1112 (DSM 5398).</title>
        <authorList>
            <person name="Lal S."/>
            <person name="Ramachandran U."/>
            <person name="Zhang X."/>
            <person name="Munir R."/>
            <person name="Sparling R."/>
            <person name="Levin D.B."/>
        </authorList>
    </citation>
    <scope>NUCLEOTIDE SEQUENCE [LARGE SCALE GENOMIC DNA]</scope>
    <source>
        <strain evidence="4 5">CT1112</strain>
    </source>
</reference>